<dbReference type="EMBL" id="CP058605">
    <property type="protein sequence ID" value="QLG71153.1"/>
    <property type="molecule type" value="Genomic_DNA"/>
</dbReference>
<dbReference type="InterPro" id="IPR050593">
    <property type="entry name" value="LovG"/>
</dbReference>
<feature type="domain" description="Serine hydrolase" evidence="2">
    <location>
        <begin position="6"/>
        <end position="234"/>
    </location>
</feature>
<dbReference type="PANTHER" id="PTHR48070">
    <property type="entry name" value="ESTERASE OVCA2"/>
    <property type="match status" value="1"/>
</dbReference>
<dbReference type="PANTHER" id="PTHR48070:SF6">
    <property type="entry name" value="ESTERASE OVCA2"/>
    <property type="match status" value="1"/>
</dbReference>
<dbReference type="InterPro" id="IPR029058">
    <property type="entry name" value="AB_hydrolase_fold"/>
</dbReference>
<dbReference type="RefSeq" id="XP_037142881.1">
    <property type="nucleotide sequence ID" value="XM_037286986.1"/>
</dbReference>
<reference evidence="3 4" key="1">
    <citation type="submission" date="2020-07" db="EMBL/GenBank/DDBJ databases">
        <title>The yeast mating-type switching endonuclease HO is a domesticated member of an unorthodox homing genetic element family.</title>
        <authorList>
            <person name="Coughlan A.Y."/>
            <person name="Lombardi L."/>
            <person name="Braun-Galleani S."/>
            <person name="Martos A.R."/>
            <person name="Galeote V."/>
            <person name="Bigey F."/>
            <person name="Dequin S."/>
            <person name="Byrne K.P."/>
            <person name="Wolfe K.H."/>
        </authorList>
    </citation>
    <scope>NUCLEOTIDE SEQUENCE [LARGE SCALE GENOMIC DNA]</scope>
    <source>
        <strain evidence="3 4">NRRL Y-6702</strain>
    </source>
</reference>
<organism evidence="3 4">
    <name type="scientific">Zygotorulaspora mrakii</name>
    <name type="common">Zygosaccharomyces mrakii</name>
    <dbReference type="NCBI Taxonomy" id="42260"/>
    <lineage>
        <taxon>Eukaryota</taxon>
        <taxon>Fungi</taxon>
        <taxon>Dikarya</taxon>
        <taxon>Ascomycota</taxon>
        <taxon>Saccharomycotina</taxon>
        <taxon>Saccharomycetes</taxon>
        <taxon>Saccharomycetales</taxon>
        <taxon>Saccharomycetaceae</taxon>
        <taxon>Zygotorulaspora</taxon>
    </lineage>
</organism>
<name>A0A7H9AY89_ZYGMR</name>
<dbReference type="SUPFAM" id="SSF53474">
    <property type="entry name" value="alpha/beta-Hydrolases"/>
    <property type="match status" value="1"/>
</dbReference>
<dbReference type="GeneID" id="59234814"/>
<dbReference type="Proteomes" id="UP000509704">
    <property type="component" value="Chromosome 2"/>
</dbReference>
<gene>
    <name evidence="3" type="ORF">HG535_0B01910</name>
</gene>
<evidence type="ECO:0000313" key="3">
    <source>
        <dbReference type="EMBL" id="QLG71153.1"/>
    </source>
</evidence>
<evidence type="ECO:0000259" key="2">
    <source>
        <dbReference type="Pfam" id="PF03959"/>
    </source>
</evidence>
<dbReference type="KEGG" id="zmk:HG535_0B01910"/>
<dbReference type="GO" id="GO:0005634">
    <property type="term" value="C:nucleus"/>
    <property type="evidence" value="ECO:0007669"/>
    <property type="project" value="TreeGrafter"/>
</dbReference>
<proteinExistence type="predicted"/>
<dbReference type="OrthoDB" id="2094269at2759"/>
<evidence type="ECO:0000256" key="1">
    <source>
        <dbReference type="ARBA" id="ARBA00022801"/>
    </source>
</evidence>
<accession>A0A7H9AY89</accession>
<protein>
    <recommendedName>
        <fullName evidence="2">Serine hydrolase domain-containing protein</fullName>
    </recommendedName>
</protein>
<dbReference type="GO" id="GO:0016787">
    <property type="term" value="F:hydrolase activity"/>
    <property type="evidence" value="ECO:0007669"/>
    <property type="project" value="UniProtKB-KW"/>
</dbReference>
<keyword evidence="4" id="KW-1185">Reference proteome</keyword>
<dbReference type="Gene3D" id="3.40.50.1820">
    <property type="entry name" value="alpha/beta hydrolase"/>
    <property type="match status" value="1"/>
</dbReference>
<dbReference type="GO" id="GO:0005737">
    <property type="term" value="C:cytoplasm"/>
    <property type="evidence" value="ECO:0007669"/>
    <property type="project" value="TreeGrafter"/>
</dbReference>
<dbReference type="InterPro" id="IPR005645">
    <property type="entry name" value="FSH-like_dom"/>
</dbReference>
<sequence length="281" mass="31205">MASIATKRKVLMLHGFTQSGQLFRSKTGGLRKNLTKLGFELYYPTAPHLVTKALLKRLYGTSENIDGDPLKSPLDLASKFGSSNSTDEIYGWYLKEDPHSASFDIETSTLTLLHDFVVENGPFDGLIGFSQGAGFGGYLLTNFNELLNLTKQEQPDFQFFISYSGFKLDDIKYQEAYTRSPISIPSLHVQGELDTVVSEIRVMSLFNACEGGKRTLLKHPGGHFVPNSKHFTVQVCNWIQTTTGNYTNTVDNASAKDVPKESMEPTFDDSFLDAIDSMGKI</sequence>
<dbReference type="Pfam" id="PF03959">
    <property type="entry name" value="FSH1"/>
    <property type="match status" value="1"/>
</dbReference>
<dbReference type="AlphaFoldDB" id="A0A7H9AY89"/>
<evidence type="ECO:0000313" key="4">
    <source>
        <dbReference type="Proteomes" id="UP000509704"/>
    </source>
</evidence>
<keyword evidence="1" id="KW-0378">Hydrolase</keyword>